<keyword evidence="1" id="KW-0378">Hydrolase</keyword>
<dbReference type="AlphaFoldDB" id="A0A4U5JEJ5"/>
<dbReference type="EMBL" id="QKNX01000001">
    <property type="protein sequence ID" value="TKR27772.1"/>
    <property type="molecule type" value="Genomic_DNA"/>
</dbReference>
<sequence>MEYAGAVLDLDGTVYRGEELLSGVAETIETFRAADVQPLFFSNNPTKSRAAYVERLSGLGIEAEPDEVLSAGTVTTRFLAAEHGGDSAFLIGDPGLEAQFDDAGVDLVGDATNADVLVVSWTRDFGYGDMLAGYRALDAGATFYGTDPDLVIPTTGGMVPGSGAMINAVGGTMERAPEKILGKPSDEARLAALDALELAPERCFVVGDRLNTDIELGERAGMTTVLVRTGVTTDADLAESDVMPDHVVDSLADVPGVLGIDSA</sequence>
<dbReference type="OrthoDB" id="25155at2157"/>
<keyword evidence="2" id="KW-1185">Reference proteome</keyword>
<dbReference type="InterPro" id="IPR036412">
    <property type="entry name" value="HAD-like_sf"/>
</dbReference>
<organism evidence="1 2">
    <name type="scientific">Natronomonas salsuginis</name>
    <dbReference type="NCBI Taxonomy" id="2217661"/>
    <lineage>
        <taxon>Archaea</taxon>
        <taxon>Methanobacteriati</taxon>
        <taxon>Methanobacteriota</taxon>
        <taxon>Stenosarchaea group</taxon>
        <taxon>Halobacteria</taxon>
        <taxon>Halobacteriales</taxon>
        <taxon>Natronomonadaceae</taxon>
        <taxon>Natronomonas</taxon>
    </lineage>
</organism>
<dbReference type="Pfam" id="PF13242">
    <property type="entry name" value="Hydrolase_like"/>
    <property type="match status" value="1"/>
</dbReference>
<gene>
    <name evidence="1" type="ORF">DM868_01390</name>
</gene>
<name>A0A4U5JEJ5_9EURY</name>
<dbReference type="GO" id="GO:0005737">
    <property type="term" value="C:cytoplasm"/>
    <property type="evidence" value="ECO:0007669"/>
    <property type="project" value="TreeGrafter"/>
</dbReference>
<dbReference type="RefSeq" id="WP_137275072.1">
    <property type="nucleotide sequence ID" value="NZ_QKNX01000001.1"/>
</dbReference>
<dbReference type="GO" id="GO:0016791">
    <property type="term" value="F:phosphatase activity"/>
    <property type="evidence" value="ECO:0007669"/>
    <property type="project" value="TreeGrafter"/>
</dbReference>
<evidence type="ECO:0000313" key="2">
    <source>
        <dbReference type="Proteomes" id="UP000308037"/>
    </source>
</evidence>
<dbReference type="PANTHER" id="PTHR19288">
    <property type="entry name" value="4-NITROPHENYLPHOSPHATASE-RELATED"/>
    <property type="match status" value="1"/>
</dbReference>
<dbReference type="NCBIfam" id="TIGR01460">
    <property type="entry name" value="HAD-SF-IIA"/>
    <property type="match status" value="1"/>
</dbReference>
<dbReference type="Proteomes" id="UP000308037">
    <property type="component" value="Unassembled WGS sequence"/>
</dbReference>
<proteinExistence type="predicted"/>
<reference evidence="1 2" key="1">
    <citation type="submission" date="2019-04" db="EMBL/GenBank/DDBJ databases">
        <title>Natronomonas sp. F20-122 a newhaloarchaeon isolated from a saline saltern of Isla Bacuta, Huelva, Spain.</title>
        <authorList>
            <person name="Duran-Viseras A."/>
            <person name="Sanchez-Porro C."/>
            <person name="Ventosa A."/>
        </authorList>
    </citation>
    <scope>NUCLEOTIDE SEQUENCE [LARGE SCALE GENOMIC DNA]</scope>
    <source>
        <strain evidence="1 2">F20-122</strain>
    </source>
</reference>
<protein>
    <submittedName>
        <fullName evidence="1">HAD-IIA family hydrolase</fullName>
    </submittedName>
</protein>
<dbReference type="InterPro" id="IPR006357">
    <property type="entry name" value="HAD-SF_hydro_IIA"/>
</dbReference>
<dbReference type="Gene3D" id="3.40.50.1000">
    <property type="entry name" value="HAD superfamily/HAD-like"/>
    <property type="match status" value="2"/>
</dbReference>
<dbReference type="SUPFAM" id="SSF56784">
    <property type="entry name" value="HAD-like"/>
    <property type="match status" value="1"/>
</dbReference>
<accession>A0A4U5JEJ5</accession>
<comment type="caution">
    <text evidence="1">The sequence shown here is derived from an EMBL/GenBank/DDBJ whole genome shotgun (WGS) entry which is preliminary data.</text>
</comment>
<dbReference type="InterPro" id="IPR023214">
    <property type="entry name" value="HAD_sf"/>
</dbReference>
<dbReference type="Pfam" id="PF13344">
    <property type="entry name" value="Hydrolase_6"/>
    <property type="match status" value="1"/>
</dbReference>
<dbReference type="PANTHER" id="PTHR19288:SF46">
    <property type="entry name" value="HALOACID DEHALOGENASE-LIKE HYDROLASE DOMAIN-CONTAINING PROTEIN 2"/>
    <property type="match status" value="1"/>
</dbReference>
<evidence type="ECO:0000313" key="1">
    <source>
        <dbReference type="EMBL" id="TKR27772.1"/>
    </source>
</evidence>